<reference evidence="1" key="1">
    <citation type="journal article" date="2019" name="Environ. Microbiol.">
        <title>Fungal ecological strategies reflected in gene transcription - a case study of two litter decomposers.</title>
        <authorList>
            <person name="Barbi F."/>
            <person name="Kohler A."/>
            <person name="Barry K."/>
            <person name="Baskaran P."/>
            <person name="Daum C."/>
            <person name="Fauchery L."/>
            <person name="Ihrmark K."/>
            <person name="Kuo A."/>
            <person name="LaButti K."/>
            <person name="Lipzen A."/>
            <person name="Morin E."/>
            <person name="Grigoriev I.V."/>
            <person name="Henrissat B."/>
            <person name="Lindahl B."/>
            <person name="Martin F."/>
        </authorList>
    </citation>
    <scope>NUCLEOTIDE SEQUENCE</scope>
    <source>
        <strain evidence="1">JB14</strain>
    </source>
</reference>
<proteinExistence type="predicted"/>
<sequence>MELKSFRRLAFFVLPSPLLCLPSSSIFAIAYMLYSSTFQVLAPGTDSGGHDESSPADNDGPIRDYLISSDFNFTDKKPDWLLSPPPKASGFTNRYHITTKRHSKGVGHSGKLPCEVYQKMK</sequence>
<accession>A0A6A4GMD0</accession>
<organism evidence="1 2">
    <name type="scientific">Gymnopus androsaceus JB14</name>
    <dbReference type="NCBI Taxonomy" id="1447944"/>
    <lineage>
        <taxon>Eukaryota</taxon>
        <taxon>Fungi</taxon>
        <taxon>Dikarya</taxon>
        <taxon>Basidiomycota</taxon>
        <taxon>Agaricomycotina</taxon>
        <taxon>Agaricomycetes</taxon>
        <taxon>Agaricomycetidae</taxon>
        <taxon>Agaricales</taxon>
        <taxon>Marasmiineae</taxon>
        <taxon>Omphalotaceae</taxon>
        <taxon>Gymnopus</taxon>
    </lineage>
</organism>
<evidence type="ECO:0000313" key="1">
    <source>
        <dbReference type="EMBL" id="KAE9386473.1"/>
    </source>
</evidence>
<dbReference type="EMBL" id="ML769876">
    <property type="protein sequence ID" value="KAE9386473.1"/>
    <property type="molecule type" value="Genomic_DNA"/>
</dbReference>
<name>A0A6A4GMD0_9AGAR</name>
<dbReference type="Proteomes" id="UP000799118">
    <property type="component" value="Unassembled WGS sequence"/>
</dbReference>
<dbReference type="AlphaFoldDB" id="A0A6A4GMD0"/>
<gene>
    <name evidence="1" type="ORF">BT96DRAFT_1006055</name>
</gene>
<evidence type="ECO:0000313" key="2">
    <source>
        <dbReference type="Proteomes" id="UP000799118"/>
    </source>
</evidence>
<protein>
    <submittedName>
        <fullName evidence="1">Uncharacterized protein</fullName>
    </submittedName>
</protein>
<keyword evidence="2" id="KW-1185">Reference proteome</keyword>